<evidence type="ECO:0000256" key="7">
    <source>
        <dbReference type="PROSITE-ProRule" id="PRU00042"/>
    </source>
</evidence>
<dbReference type="FunFam" id="3.30.160.60:FF:000125">
    <property type="entry name" value="Putative zinc finger protein 143"/>
    <property type="match status" value="1"/>
</dbReference>
<evidence type="ECO:0000256" key="1">
    <source>
        <dbReference type="ARBA" id="ARBA00004123"/>
    </source>
</evidence>
<dbReference type="Proteomes" id="UP000747542">
    <property type="component" value="Unassembled WGS sequence"/>
</dbReference>
<name>A0A8J5JVH6_HOMAM</name>
<dbReference type="EMBL" id="JAHLQT010024908">
    <property type="protein sequence ID" value="KAG7164910.1"/>
    <property type="molecule type" value="Genomic_DNA"/>
</dbReference>
<feature type="region of interest" description="Disordered" evidence="8">
    <location>
        <begin position="122"/>
        <end position="149"/>
    </location>
</feature>
<dbReference type="AlphaFoldDB" id="A0A8J5JVH6"/>
<accession>A0A8J5JVH6</accession>
<feature type="compositionally biased region" description="Basic and acidic residues" evidence="8">
    <location>
        <begin position="221"/>
        <end position="238"/>
    </location>
</feature>
<evidence type="ECO:0000256" key="5">
    <source>
        <dbReference type="ARBA" id="ARBA00022833"/>
    </source>
</evidence>
<dbReference type="GO" id="GO:0005634">
    <property type="term" value="C:nucleus"/>
    <property type="evidence" value="ECO:0007669"/>
    <property type="project" value="UniProtKB-SubCell"/>
</dbReference>
<feature type="region of interest" description="Disordered" evidence="8">
    <location>
        <begin position="178"/>
        <end position="238"/>
    </location>
</feature>
<dbReference type="PANTHER" id="PTHR23235:SF164">
    <property type="entry name" value="C2H2-TYPE DOMAIN-CONTAINING PROTEIN"/>
    <property type="match status" value="1"/>
</dbReference>
<proteinExistence type="predicted"/>
<comment type="subcellular location">
    <subcellularLocation>
        <location evidence="1">Nucleus</location>
    </subcellularLocation>
</comment>
<protein>
    <submittedName>
        <fullName evidence="10">Krueppel-like factor 11-like</fullName>
    </submittedName>
</protein>
<feature type="compositionally biased region" description="Pro residues" evidence="8">
    <location>
        <begin position="183"/>
        <end position="193"/>
    </location>
</feature>
<sequence length="532" mass="59843">MKKQIMFKHSLPQSPNWDQKAANLGYMGFQEHGVPSRGEYGLTHTEGYRHTDPQGYKRRSVNDHKYAAWEEYKLTNLEDCRHRSLEESRDRSREDLRQTGAEDLEVVETLLSFSQHEMRWSSRECGSSTLELPPSPPSSHGGISPYHPLESDLEESFDQLPFDKKRIVKETEFPKILMNETPPHTPCTPPRSPSPVLSSYTSRASTPPGSGAGVPVSVIVKADRRPPQEPRHERPRTLAERKMYDNRDFIYREDEGKWDFHEDDQSSSQFPTFIGPHPIPPRSVNTAQEQIFVHNKDTDRGLNGATGAFTINTYSVPVQQPPQEATTKNASVPKAPQVSNRLVAIAPKMPSVIPVHSGSPVILAQINGSPTMIPATSAGITHLIVTTPGNNGTAVSQVLSPILVSAPTSQTPQEDRKRAFKCTFESCEKTYYKSSHLKSHMRSHTGEKPYQCSWEGCERRFARSDELSRHKRTHTGEKRFECASCNTRFMRSDHLAKHMKRHTRRRIGVPVAPKVSPLAPAISFIAVPTHPQ</sequence>
<keyword evidence="4 7" id="KW-0863">Zinc-finger</keyword>
<comment type="caution">
    <text evidence="10">The sequence shown here is derived from an EMBL/GenBank/DDBJ whole genome shotgun (WGS) entry which is preliminary data.</text>
</comment>
<dbReference type="FunFam" id="3.30.160.60:FF:000624">
    <property type="entry name" value="zinc finger protein 697"/>
    <property type="match status" value="1"/>
</dbReference>
<keyword evidence="2" id="KW-0479">Metal-binding</keyword>
<keyword evidence="6" id="KW-0539">Nucleus</keyword>
<dbReference type="GO" id="GO:0000978">
    <property type="term" value="F:RNA polymerase II cis-regulatory region sequence-specific DNA binding"/>
    <property type="evidence" value="ECO:0007669"/>
    <property type="project" value="TreeGrafter"/>
</dbReference>
<keyword evidence="3" id="KW-0677">Repeat</keyword>
<dbReference type="InterPro" id="IPR013087">
    <property type="entry name" value="Znf_C2H2_type"/>
</dbReference>
<gene>
    <name evidence="10" type="primary">KLF11-L</name>
    <name evidence="10" type="ORF">Hamer_G017318</name>
</gene>
<feature type="domain" description="C2H2-type" evidence="9">
    <location>
        <begin position="450"/>
        <end position="479"/>
    </location>
</feature>
<dbReference type="PROSITE" id="PS50157">
    <property type="entry name" value="ZINC_FINGER_C2H2_2"/>
    <property type="match status" value="3"/>
</dbReference>
<feature type="domain" description="C2H2-type" evidence="9">
    <location>
        <begin position="480"/>
        <end position="507"/>
    </location>
</feature>
<dbReference type="PANTHER" id="PTHR23235">
    <property type="entry name" value="KRUEPPEL-LIKE TRANSCRIPTION FACTOR"/>
    <property type="match status" value="1"/>
</dbReference>
<evidence type="ECO:0000259" key="9">
    <source>
        <dbReference type="PROSITE" id="PS50157"/>
    </source>
</evidence>
<dbReference type="GO" id="GO:0000981">
    <property type="term" value="F:DNA-binding transcription factor activity, RNA polymerase II-specific"/>
    <property type="evidence" value="ECO:0007669"/>
    <property type="project" value="TreeGrafter"/>
</dbReference>
<organism evidence="10 11">
    <name type="scientific">Homarus americanus</name>
    <name type="common">American lobster</name>
    <dbReference type="NCBI Taxonomy" id="6706"/>
    <lineage>
        <taxon>Eukaryota</taxon>
        <taxon>Metazoa</taxon>
        <taxon>Ecdysozoa</taxon>
        <taxon>Arthropoda</taxon>
        <taxon>Crustacea</taxon>
        <taxon>Multicrustacea</taxon>
        <taxon>Malacostraca</taxon>
        <taxon>Eumalacostraca</taxon>
        <taxon>Eucarida</taxon>
        <taxon>Decapoda</taxon>
        <taxon>Pleocyemata</taxon>
        <taxon>Astacidea</taxon>
        <taxon>Nephropoidea</taxon>
        <taxon>Nephropidae</taxon>
        <taxon>Homarus</taxon>
    </lineage>
</organism>
<dbReference type="FunFam" id="3.30.160.60:FF:000018">
    <property type="entry name" value="Krueppel-like factor 15"/>
    <property type="match status" value="1"/>
</dbReference>
<evidence type="ECO:0000313" key="10">
    <source>
        <dbReference type="EMBL" id="KAG7164910.1"/>
    </source>
</evidence>
<feature type="domain" description="C2H2-type" evidence="9">
    <location>
        <begin position="420"/>
        <end position="449"/>
    </location>
</feature>
<keyword evidence="5" id="KW-0862">Zinc</keyword>
<feature type="compositionally biased region" description="Low complexity" evidence="8">
    <location>
        <begin position="127"/>
        <end position="148"/>
    </location>
</feature>
<dbReference type="Pfam" id="PF00096">
    <property type="entry name" value="zf-C2H2"/>
    <property type="match status" value="3"/>
</dbReference>
<evidence type="ECO:0000256" key="8">
    <source>
        <dbReference type="SAM" id="MobiDB-lite"/>
    </source>
</evidence>
<evidence type="ECO:0000256" key="4">
    <source>
        <dbReference type="ARBA" id="ARBA00022771"/>
    </source>
</evidence>
<evidence type="ECO:0000256" key="2">
    <source>
        <dbReference type="ARBA" id="ARBA00022723"/>
    </source>
</evidence>
<evidence type="ECO:0000256" key="3">
    <source>
        <dbReference type="ARBA" id="ARBA00022737"/>
    </source>
</evidence>
<dbReference type="PROSITE" id="PS00028">
    <property type="entry name" value="ZINC_FINGER_C2H2_1"/>
    <property type="match status" value="3"/>
</dbReference>
<evidence type="ECO:0000313" key="11">
    <source>
        <dbReference type="Proteomes" id="UP000747542"/>
    </source>
</evidence>
<dbReference type="GO" id="GO:0008270">
    <property type="term" value="F:zinc ion binding"/>
    <property type="evidence" value="ECO:0007669"/>
    <property type="project" value="UniProtKB-KW"/>
</dbReference>
<reference evidence="10" key="1">
    <citation type="journal article" date="2021" name="Sci. Adv.">
        <title>The American lobster genome reveals insights on longevity, neural, and immune adaptations.</title>
        <authorList>
            <person name="Polinski J.M."/>
            <person name="Zimin A.V."/>
            <person name="Clark K.F."/>
            <person name="Kohn A.B."/>
            <person name="Sadowski N."/>
            <person name="Timp W."/>
            <person name="Ptitsyn A."/>
            <person name="Khanna P."/>
            <person name="Romanova D.Y."/>
            <person name="Williams P."/>
            <person name="Greenwood S.J."/>
            <person name="Moroz L.L."/>
            <person name="Walt D.R."/>
            <person name="Bodnar A.G."/>
        </authorList>
    </citation>
    <scope>NUCLEOTIDE SEQUENCE</scope>
    <source>
        <strain evidence="10">GMGI-L3</strain>
    </source>
</reference>
<dbReference type="OrthoDB" id="4748970at2759"/>
<keyword evidence="11" id="KW-1185">Reference proteome</keyword>
<feature type="compositionally biased region" description="Polar residues" evidence="8">
    <location>
        <begin position="196"/>
        <end position="208"/>
    </location>
</feature>
<evidence type="ECO:0000256" key="6">
    <source>
        <dbReference type="ARBA" id="ARBA00023242"/>
    </source>
</evidence>
<dbReference type="SMART" id="SM00355">
    <property type="entry name" value="ZnF_C2H2"/>
    <property type="match status" value="3"/>
</dbReference>